<dbReference type="InterPro" id="IPR039569">
    <property type="entry name" value="FAS1-like_DH_region"/>
</dbReference>
<organism evidence="3 4">
    <name type="scientific">Citricoccus zhacaiensis</name>
    <dbReference type="NCBI Taxonomy" id="489142"/>
    <lineage>
        <taxon>Bacteria</taxon>
        <taxon>Bacillati</taxon>
        <taxon>Actinomycetota</taxon>
        <taxon>Actinomycetes</taxon>
        <taxon>Micrococcales</taxon>
        <taxon>Micrococcaceae</taxon>
        <taxon>Citricoccus</taxon>
    </lineage>
</organism>
<dbReference type="EMBL" id="BMLQ01000003">
    <property type="protein sequence ID" value="GGO43737.1"/>
    <property type="molecule type" value="Genomic_DNA"/>
</dbReference>
<proteinExistence type="predicted"/>
<dbReference type="CDD" id="cd03441">
    <property type="entry name" value="R_hydratase_like"/>
    <property type="match status" value="1"/>
</dbReference>
<dbReference type="Gene3D" id="3.10.129.10">
    <property type="entry name" value="Hotdog Thioesterase"/>
    <property type="match status" value="1"/>
</dbReference>
<name>A0ABQ2LWN1_9MICC</name>
<accession>A0ABQ2LWN1</accession>
<evidence type="ECO:0000313" key="4">
    <source>
        <dbReference type="Proteomes" id="UP000642509"/>
    </source>
</evidence>
<keyword evidence="4" id="KW-1185">Reference proteome</keyword>
<reference evidence="4" key="1">
    <citation type="journal article" date="2019" name="Int. J. Syst. Evol. Microbiol.">
        <title>The Global Catalogue of Microorganisms (GCM) 10K type strain sequencing project: providing services to taxonomists for standard genome sequencing and annotation.</title>
        <authorList>
            <consortium name="The Broad Institute Genomics Platform"/>
            <consortium name="The Broad Institute Genome Sequencing Center for Infectious Disease"/>
            <person name="Wu L."/>
            <person name="Ma J."/>
        </authorList>
    </citation>
    <scope>NUCLEOTIDE SEQUENCE [LARGE SCALE GENOMIC DNA]</scope>
    <source>
        <strain evidence="4">CGMCC 1.7064</strain>
    </source>
</reference>
<dbReference type="Proteomes" id="UP000642509">
    <property type="component" value="Unassembled WGS sequence"/>
</dbReference>
<dbReference type="InterPro" id="IPR029069">
    <property type="entry name" value="HotDog_dom_sf"/>
</dbReference>
<evidence type="ECO:0000259" key="2">
    <source>
        <dbReference type="Pfam" id="PF13452"/>
    </source>
</evidence>
<evidence type="ECO:0000313" key="3">
    <source>
        <dbReference type="EMBL" id="GGO43737.1"/>
    </source>
</evidence>
<protein>
    <submittedName>
        <fullName evidence="3">Dehydratase</fullName>
    </submittedName>
</protein>
<feature type="domain" description="FAS1-like dehydratase" evidence="2">
    <location>
        <begin position="22"/>
        <end position="154"/>
    </location>
</feature>
<gene>
    <name evidence="3" type="ORF">GCM10010977_12570</name>
</gene>
<dbReference type="SUPFAM" id="SSF54637">
    <property type="entry name" value="Thioesterase/thiol ester dehydrase-isomerase"/>
    <property type="match status" value="1"/>
</dbReference>
<sequence length="166" mass="18021">MDNGRTTMDHGAKQPGDGTGNLVGTIVDEVAFDVERGKIAEFARATGAHDAVHTDRREAERRHLPDVAATATHVVVAGHHRSAQSMLETLGLDLPRVMVGGTSWDYVRPLVAGDSLTGRRVVTGDVTKTSSSGSPLRILTLETKYRDRDGQVAVRQQETILERGRR</sequence>
<comment type="caution">
    <text evidence="3">The sequence shown here is derived from an EMBL/GenBank/DDBJ whole genome shotgun (WGS) entry which is preliminary data.</text>
</comment>
<evidence type="ECO:0000256" key="1">
    <source>
        <dbReference type="SAM" id="MobiDB-lite"/>
    </source>
</evidence>
<dbReference type="Pfam" id="PF13452">
    <property type="entry name" value="FAS1_DH_region"/>
    <property type="match status" value="1"/>
</dbReference>
<feature type="region of interest" description="Disordered" evidence="1">
    <location>
        <begin position="1"/>
        <end position="20"/>
    </location>
</feature>